<sequence>MSSHETKTNSTTCKQDPILYLHYLAIFRTSGSDTHSPTSSDSSDSEAKWKSKAKVSILTDGGPRKKVVKMKVDSKERPTMDKVVQEMEEWISLGQFTLSS</sequence>
<evidence type="ECO:0000313" key="2">
    <source>
        <dbReference type="Proteomes" id="UP000054549"/>
    </source>
</evidence>
<proteinExistence type="predicted"/>
<dbReference type="AlphaFoldDB" id="A0A0C2WS12"/>
<keyword evidence="2" id="KW-1185">Reference proteome</keyword>
<protein>
    <submittedName>
        <fullName evidence="1">Uncharacterized protein</fullName>
    </submittedName>
</protein>
<evidence type="ECO:0000313" key="1">
    <source>
        <dbReference type="EMBL" id="KIL64467.1"/>
    </source>
</evidence>
<reference evidence="1 2" key="1">
    <citation type="submission" date="2014-04" db="EMBL/GenBank/DDBJ databases">
        <title>Evolutionary Origins and Diversification of the Mycorrhizal Mutualists.</title>
        <authorList>
            <consortium name="DOE Joint Genome Institute"/>
            <consortium name="Mycorrhizal Genomics Consortium"/>
            <person name="Kohler A."/>
            <person name="Kuo A."/>
            <person name="Nagy L.G."/>
            <person name="Floudas D."/>
            <person name="Copeland A."/>
            <person name="Barry K.W."/>
            <person name="Cichocki N."/>
            <person name="Veneault-Fourrey C."/>
            <person name="LaButti K."/>
            <person name="Lindquist E.A."/>
            <person name="Lipzen A."/>
            <person name="Lundell T."/>
            <person name="Morin E."/>
            <person name="Murat C."/>
            <person name="Riley R."/>
            <person name="Ohm R."/>
            <person name="Sun H."/>
            <person name="Tunlid A."/>
            <person name="Henrissat B."/>
            <person name="Grigoriev I.V."/>
            <person name="Hibbett D.S."/>
            <person name="Martin F."/>
        </authorList>
    </citation>
    <scope>NUCLEOTIDE SEQUENCE [LARGE SCALE GENOMIC DNA]</scope>
    <source>
        <strain evidence="1 2">Koide BX008</strain>
    </source>
</reference>
<accession>A0A0C2WS12</accession>
<dbReference type="InParanoid" id="A0A0C2WS12"/>
<gene>
    <name evidence="1" type="ORF">M378DRAFT_587996</name>
</gene>
<dbReference type="Proteomes" id="UP000054549">
    <property type="component" value="Unassembled WGS sequence"/>
</dbReference>
<dbReference type="EMBL" id="KN818249">
    <property type="protein sequence ID" value="KIL64467.1"/>
    <property type="molecule type" value="Genomic_DNA"/>
</dbReference>
<organism evidence="1 2">
    <name type="scientific">Amanita muscaria (strain Koide BX008)</name>
    <dbReference type="NCBI Taxonomy" id="946122"/>
    <lineage>
        <taxon>Eukaryota</taxon>
        <taxon>Fungi</taxon>
        <taxon>Dikarya</taxon>
        <taxon>Basidiomycota</taxon>
        <taxon>Agaricomycotina</taxon>
        <taxon>Agaricomycetes</taxon>
        <taxon>Agaricomycetidae</taxon>
        <taxon>Agaricales</taxon>
        <taxon>Pluteineae</taxon>
        <taxon>Amanitaceae</taxon>
        <taxon>Amanita</taxon>
    </lineage>
</organism>
<dbReference type="HOGENOM" id="CLU_2305344_0_0_1"/>
<name>A0A0C2WS12_AMAMK</name>